<organism evidence="2 3">
    <name type="scientific">Desmophyllum pertusum</name>
    <dbReference type="NCBI Taxonomy" id="174260"/>
    <lineage>
        <taxon>Eukaryota</taxon>
        <taxon>Metazoa</taxon>
        <taxon>Cnidaria</taxon>
        <taxon>Anthozoa</taxon>
        <taxon>Hexacorallia</taxon>
        <taxon>Scleractinia</taxon>
        <taxon>Caryophylliina</taxon>
        <taxon>Caryophylliidae</taxon>
        <taxon>Desmophyllum</taxon>
    </lineage>
</organism>
<reference evidence="2" key="1">
    <citation type="submission" date="2023-01" db="EMBL/GenBank/DDBJ databases">
        <title>Genome assembly of the deep-sea coral Lophelia pertusa.</title>
        <authorList>
            <person name="Herrera S."/>
            <person name="Cordes E."/>
        </authorList>
    </citation>
    <scope>NUCLEOTIDE SEQUENCE</scope>
    <source>
        <strain evidence="2">USNM1676648</strain>
        <tissue evidence="2">Polyp</tissue>
    </source>
</reference>
<evidence type="ECO:0000256" key="1">
    <source>
        <dbReference type="SAM" id="Phobius"/>
    </source>
</evidence>
<sequence length="142" mass="16361">MEVVSPPFPRMHHDPFSSTVGLACGSSPFNDIMPPVHGTRPFIQIGCRIIHIIHIILIIHIFMVLSVTPSGLWYNQSICQWRQTTFIFNGVAITTLRLPCHTSVYNCCTQHWPLWLLCCPQKTTFRRRQTVAYDRKLELLSL</sequence>
<evidence type="ECO:0000313" key="3">
    <source>
        <dbReference type="Proteomes" id="UP001163046"/>
    </source>
</evidence>
<keyword evidence="1" id="KW-0472">Membrane</keyword>
<keyword evidence="1" id="KW-0812">Transmembrane</keyword>
<accession>A0A9W9ZM68</accession>
<name>A0A9W9ZM68_9CNID</name>
<protein>
    <submittedName>
        <fullName evidence="2">Uncharacterized protein</fullName>
    </submittedName>
</protein>
<feature type="transmembrane region" description="Helical" evidence="1">
    <location>
        <begin position="49"/>
        <end position="74"/>
    </location>
</feature>
<comment type="caution">
    <text evidence="2">The sequence shown here is derived from an EMBL/GenBank/DDBJ whole genome shotgun (WGS) entry which is preliminary data.</text>
</comment>
<keyword evidence="3" id="KW-1185">Reference proteome</keyword>
<dbReference type="AlphaFoldDB" id="A0A9W9ZM68"/>
<proteinExistence type="predicted"/>
<dbReference type="Proteomes" id="UP001163046">
    <property type="component" value="Unassembled WGS sequence"/>
</dbReference>
<gene>
    <name evidence="2" type="ORF">OS493_022907</name>
</gene>
<dbReference type="EMBL" id="MU825889">
    <property type="protein sequence ID" value="KAJ7384273.1"/>
    <property type="molecule type" value="Genomic_DNA"/>
</dbReference>
<keyword evidence="1" id="KW-1133">Transmembrane helix</keyword>
<evidence type="ECO:0000313" key="2">
    <source>
        <dbReference type="EMBL" id="KAJ7384273.1"/>
    </source>
</evidence>